<feature type="signal peptide" evidence="1">
    <location>
        <begin position="1"/>
        <end position="22"/>
    </location>
</feature>
<keyword evidence="3" id="KW-1185">Reference proteome</keyword>
<evidence type="ECO:0000313" key="2">
    <source>
        <dbReference type="EMBL" id="EDQ99733.1"/>
    </source>
</evidence>
<sequence length="103" mass="11475">MSHCSRWGPLLSLLVLLPVLIGSPWLAYRRHHSRILGVVKQLSEDIGYRTVGTLEHALADKYMVAQAEEVKKNCEKLMAESGRKLECEVRCGDGKEVGATDLI</sequence>
<proteinExistence type="predicted"/>
<dbReference type="AlphaFoldDB" id="B0E068"/>
<dbReference type="InParanoid" id="B0E068"/>
<dbReference type="GeneID" id="6085248"/>
<feature type="chain" id="PRO_5002747419" evidence="1">
    <location>
        <begin position="23"/>
        <end position="103"/>
    </location>
</feature>
<name>B0E068_LACBS</name>
<dbReference type="RefSeq" id="XP_001889569.1">
    <property type="nucleotide sequence ID" value="XM_001889534.1"/>
</dbReference>
<reference evidence="2 3" key="1">
    <citation type="journal article" date="2008" name="Nature">
        <title>The genome of Laccaria bicolor provides insights into mycorrhizal symbiosis.</title>
        <authorList>
            <person name="Martin F."/>
            <person name="Aerts A."/>
            <person name="Ahren D."/>
            <person name="Brun A."/>
            <person name="Danchin E.G.J."/>
            <person name="Duchaussoy F."/>
            <person name="Gibon J."/>
            <person name="Kohler A."/>
            <person name="Lindquist E."/>
            <person name="Pereda V."/>
            <person name="Salamov A."/>
            <person name="Shapiro H.J."/>
            <person name="Wuyts J."/>
            <person name="Blaudez D."/>
            <person name="Buee M."/>
            <person name="Brokstein P."/>
            <person name="Canbaeck B."/>
            <person name="Cohen D."/>
            <person name="Courty P.E."/>
            <person name="Coutinho P.M."/>
            <person name="Delaruelle C."/>
            <person name="Detter J.C."/>
            <person name="Deveau A."/>
            <person name="DiFazio S."/>
            <person name="Duplessis S."/>
            <person name="Fraissinet-Tachet L."/>
            <person name="Lucic E."/>
            <person name="Frey-Klett P."/>
            <person name="Fourrey C."/>
            <person name="Feussner I."/>
            <person name="Gay G."/>
            <person name="Grimwood J."/>
            <person name="Hoegger P.J."/>
            <person name="Jain P."/>
            <person name="Kilaru S."/>
            <person name="Labbe J."/>
            <person name="Lin Y.C."/>
            <person name="Legue V."/>
            <person name="Le Tacon F."/>
            <person name="Marmeisse R."/>
            <person name="Melayah D."/>
            <person name="Montanini B."/>
            <person name="Muratet M."/>
            <person name="Nehls U."/>
            <person name="Niculita-Hirzel H."/>
            <person name="Oudot-Le Secq M.P."/>
            <person name="Peter M."/>
            <person name="Quesneville H."/>
            <person name="Rajashekar B."/>
            <person name="Reich M."/>
            <person name="Rouhier N."/>
            <person name="Schmutz J."/>
            <person name="Yin T."/>
            <person name="Chalot M."/>
            <person name="Henrissat B."/>
            <person name="Kuees U."/>
            <person name="Lucas S."/>
            <person name="Van de Peer Y."/>
            <person name="Podila G.K."/>
            <person name="Polle A."/>
            <person name="Pukkila P.J."/>
            <person name="Richardson P.M."/>
            <person name="Rouze P."/>
            <person name="Sanders I.R."/>
            <person name="Stajich J.E."/>
            <person name="Tunlid A."/>
            <person name="Tuskan G."/>
            <person name="Grigoriev I.V."/>
        </authorList>
    </citation>
    <scope>NUCLEOTIDE SEQUENCE [LARGE SCALE GENOMIC DNA]</scope>
    <source>
        <strain evidence="3">S238N-H82 / ATCC MYA-4686</strain>
    </source>
</reference>
<dbReference type="Proteomes" id="UP000001194">
    <property type="component" value="Unassembled WGS sequence"/>
</dbReference>
<gene>
    <name evidence="2" type="ORF">LACBIDRAFT_315254</name>
</gene>
<dbReference type="OrthoDB" id="76293at2759"/>
<protein>
    <submittedName>
        <fullName evidence="2">Predicted protein</fullName>
    </submittedName>
</protein>
<keyword evidence="1" id="KW-0732">Signal</keyword>
<evidence type="ECO:0000313" key="3">
    <source>
        <dbReference type="Proteomes" id="UP000001194"/>
    </source>
</evidence>
<organism evidence="3">
    <name type="scientific">Laccaria bicolor (strain S238N-H82 / ATCC MYA-4686)</name>
    <name type="common">Bicoloured deceiver</name>
    <name type="synonym">Laccaria laccata var. bicolor</name>
    <dbReference type="NCBI Taxonomy" id="486041"/>
    <lineage>
        <taxon>Eukaryota</taxon>
        <taxon>Fungi</taxon>
        <taxon>Dikarya</taxon>
        <taxon>Basidiomycota</taxon>
        <taxon>Agaricomycotina</taxon>
        <taxon>Agaricomycetes</taxon>
        <taxon>Agaricomycetidae</taxon>
        <taxon>Agaricales</taxon>
        <taxon>Agaricineae</taxon>
        <taxon>Hydnangiaceae</taxon>
        <taxon>Laccaria</taxon>
    </lineage>
</organism>
<dbReference type="HOGENOM" id="CLU_2264234_0_0_1"/>
<dbReference type="EMBL" id="DS547159">
    <property type="protein sequence ID" value="EDQ99733.1"/>
    <property type="molecule type" value="Genomic_DNA"/>
</dbReference>
<dbReference type="KEGG" id="lbc:LACBIDRAFT_315254"/>
<accession>B0E068</accession>
<evidence type="ECO:0000256" key="1">
    <source>
        <dbReference type="SAM" id="SignalP"/>
    </source>
</evidence>